<dbReference type="AlphaFoldDB" id="Q13ZQ4"/>
<name>Q13ZQ4_PARXL</name>
<dbReference type="CDD" id="cd03801">
    <property type="entry name" value="GT4_PimA-like"/>
    <property type="match status" value="1"/>
</dbReference>
<dbReference type="Pfam" id="PF13439">
    <property type="entry name" value="Glyco_transf_4"/>
    <property type="match status" value="1"/>
</dbReference>
<evidence type="ECO:0000313" key="3">
    <source>
        <dbReference type="EMBL" id="ABE30435.1"/>
    </source>
</evidence>
<reference evidence="3 4" key="1">
    <citation type="journal article" date="2006" name="Proc. Natl. Acad. Sci. U.S.A.">
        <title>Burkholderia xenovorans LB400 harbors a multi-replicon, 9.73-Mbp genome shaped for versatility.</title>
        <authorList>
            <person name="Chain P.S."/>
            <person name="Denef V.J."/>
            <person name="Konstantinidis K.T."/>
            <person name="Vergez L.M."/>
            <person name="Agullo L."/>
            <person name="Reyes V.L."/>
            <person name="Hauser L."/>
            <person name="Cordova M."/>
            <person name="Gomez L."/>
            <person name="Gonzalez M."/>
            <person name="Land M."/>
            <person name="Lao V."/>
            <person name="Larimer F."/>
            <person name="LiPuma J.J."/>
            <person name="Mahenthiralingam E."/>
            <person name="Malfatti S.A."/>
            <person name="Marx C.J."/>
            <person name="Parnell J.J."/>
            <person name="Ramette A."/>
            <person name="Richardson P."/>
            <person name="Seeger M."/>
            <person name="Smith D."/>
            <person name="Spilker T."/>
            <person name="Sul W.J."/>
            <person name="Tsoi T.V."/>
            <person name="Ulrich L.E."/>
            <person name="Zhulin I.B."/>
            <person name="Tiedje J.M."/>
        </authorList>
    </citation>
    <scope>NUCLEOTIDE SEQUENCE [LARGE SCALE GENOMIC DNA]</scope>
    <source>
        <strain evidence="3 4">LB400</strain>
    </source>
</reference>
<proteinExistence type="predicted"/>
<keyword evidence="4" id="KW-1185">Reference proteome</keyword>
<feature type="domain" description="Glycosyl transferase family 1" evidence="1">
    <location>
        <begin position="278"/>
        <end position="442"/>
    </location>
</feature>
<evidence type="ECO:0000259" key="2">
    <source>
        <dbReference type="Pfam" id="PF13439"/>
    </source>
</evidence>
<evidence type="ECO:0000313" key="4">
    <source>
        <dbReference type="Proteomes" id="UP000001817"/>
    </source>
</evidence>
<dbReference type="STRING" id="266265.Bxe_A2537"/>
<dbReference type="SUPFAM" id="SSF53756">
    <property type="entry name" value="UDP-Glycosyltransferase/glycogen phosphorylase"/>
    <property type="match status" value="1"/>
</dbReference>
<sequence>MWRIVGCACACPHSTRDCTRIIRYRHSPIANLRLPLLRLPMRPTIEASPLAPLTHSLQRVQPALIDPPAAAAPSASAATAAALAIPRVLFVDQSGQLGGAEFALLQLAGHCAARSEVVLLSDGPFRARLETLGVRVQVINDARVSNVERQASVLNCLRVVPGILRQVRAIATRARRFDVLFLNTQKALVLGALGKPLHRKPVIWYQHDILTREHFGRVQLSVVKWLVRFAVDHVVVNSQASERSLAALTGNAAGSAPVVYNGIDAAAFSRVNGSDMAALRRRLGLPETAWLAGLFGRLAPWKGQHIALDALARLADAHLVLVGAPLFGEDAYAQRLREQAATLGVTDRVHFAGFQDDVPAWMKAMDVILHTSTEPEPFGRVVVEGMAAARPVIASAAGGVTEIVRHGHNGWLVKPGDAAALAEAIGTLRADPALAQRLAKQALADAQTEFSVEQYLQRMTQEIRQAAR</sequence>
<dbReference type="PANTHER" id="PTHR12526:SF635">
    <property type="entry name" value="GLYCOSYL TRANSFERASE GROUP 1"/>
    <property type="match status" value="1"/>
</dbReference>
<dbReference type="KEGG" id="bxe:Bxe_A2537"/>
<dbReference type="Pfam" id="PF00534">
    <property type="entry name" value="Glycos_transf_1"/>
    <property type="match status" value="1"/>
</dbReference>
<evidence type="ECO:0000259" key="1">
    <source>
        <dbReference type="Pfam" id="PF00534"/>
    </source>
</evidence>
<feature type="domain" description="Glycosyltransferase subfamily 4-like N-terminal" evidence="2">
    <location>
        <begin position="98"/>
        <end position="265"/>
    </location>
</feature>
<dbReference type="GO" id="GO:0016757">
    <property type="term" value="F:glycosyltransferase activity"/>
    <property type="evidence" value="ECO:0007669"/>
    <property type="project" value="InterPro"/>
</dbReference>
<dbReference type="InterPro" id="IPR001296">
    <property type="entry name" value="Glyco_trans_1"/>
</dbReference>
<gene>
    <name evidence="3" type="ORF">Bxe_A2537</name>
</gene>
<dbReference type="EMBL" id="CP000270">
    <property type="protein sequence ID" value="ABE30435.1"/>
    <property type="molecule type" value="Genomic_DNA"/>
</dbReference>
<dbReference type="eggNOG" id="COG0438">
    <property type="taxonomic scope" value="Bacteria"/>
</dbReference>
<dbReference type="PANTHER" id="PTHR12526">
    <property type="entry name" value="GLYCOSYLTRANSFERASE"/>
    <property type="match status" value="1"/>
</dbReference>
<dbReference type="Gene3D" id="3.40.50.2000">
    <property type="entry name" value="Glycogen Phosphorylase B"/>
    <property type="match status" value="2"/>
</dbReference>
<dbReference type="InterPro" id="IPR028098">
    <property type="entry name" value="Glyco_trans_4-like_N"/>
</dbReference>
<dbReference type="Proteomes" id="UP000001817">
    <property type="component" value="Chromosome 1"/>
</dbReference>
<dbReference type="CAZy" id="GT4">
    <property type="family name" value="Glycosyltransferase Family 4"/>
</dbReference>
<protein>
    <submittedName>
        <fullName evidence="3">Lipopolysaccharide biosynthesis-related glycosyltransferase</fullName>
    </submittedName>
</protein>
<organism evidence="3 4">
    <name type="scientific">Paraburkholderia xenovorans (strain LB400)</name>
    <dbReference type="NCBI Taxonomy" id="266265"/>
    <lineage>
        <taxon>Bacteria</taxon>
        <taxon>Pseudomonadati</taxon>
        <taxon>Pseudomonadota</taxon>
        <taxon>Betaproteobacteria</taxon>
        <taxon>Burkholderiales</taxon>
        <taxon>Burkholderiaceae</taxon>
        <taxon>Paraburkholderia</taxon>
    </lineage>
</organism>
<accession>Q13ZQ4</accession>